<dbReference type="PROSITE" id="PS50112">
    <property type="entry name" value="PAS"/>
    <property type="match status" value="1"/>
</dbReference>
<protein>
    <submittedName>
        <fullName evidence="2">PAS sensor domain-containing protein</fullName>
    </submittedName>
</protein>
<dbReference type="Gene3D" id="3.30.450.20">
    <property type="entry name" value="PAS domain"/>
    <property type="match status" value="1"/>
</dbReference>
<dbReference type="OrthoDB" id="9806477at2"/>
<dbReference type="AlphaFoldDB" id="A0A366MUM7"/>
<dbReference type="RefSeq" id="WP_113893236.1">
    <property type="nucleotide sequence ID" value="NZ_JANJGA010000007.1"/>
</dbReference>
<keyword evidence="3" id="KW-1185">Reference proteome</keyword>
<dbReference type="Proteomes" id="UP000252669">
    <property type="component" value="Unassembled WGS sequence"/>
</dbReference>
<dbReference type="CDD" id="cd00130">
    <property type="entry name" value="PAS"/>
    <property type="match status" value="1"/>
</dbReference>
<organism evidence="2 3">
    <name type="scientific">Aliarcobacter vitoriensis</name>
    <dbReference type="NCBI Taxonomy" id="2011099"/>
    <lineage>
        <taxon>Bacteria</taxon>
        <taxon>Pseudomonadati</taxon>
        <taxon>Campylobacterota</taxon>
        <taxon>Epsilonproteobacteria</taxon>
        <taxon>Campylobacterales</taxon>
        <taxon>Arcobacteraceae</taxon>
        <taxon>Aliarcobacter</taxon>
    </lineage>
</organism>
<feature type="domain" description="PAS" evidence="1">
    <location>
        <begin position="18"/>
        <end position="69"/>
    </location>
</feature>
<dbReference type="NCBIfam" id="TIGR00229">
    <property type="entry name" value="sensory_box"/>
    <property type="match status" value="1"/>
</dbReference>
<dbReference type="Pfam" id="PF08447">
    <property type="entry name" value="PAS_3"/>
    <property type="match status" value="1"/>
</dbReference>
<dbReference type="SUPFAM" id="SSF55785">
    <property type="entry name" value="PYP-like sensor domain (PAS domain)"/>
    <property type="match status" value="1"/>
</dbReference>
<proteinExistence type="predicted"/>
<dbReference type="EMBL" id="PDKB01000004">
    <property type="protein sequence ID" value="RBQ29573.1"/>
    <property type="molecule type" value="Genomic_DNA"/>
</dbReference>
<evidence type="ECO:0000313" key="2">
    <source>
        <dbReference type="EMBL" id="RBQ29573.1"/>
    </source>
</evidence>
<gene>
    <name evidence="2" type="ORF">CRU91_02930</name>
</gene>
<accession>A0A366MUM7</accession>
<dbReference type="InterPro" id="IPR035965">
    <property type="entry name" value="PAS-like_dom_sf"/>
</dbReference>
<evidence type="ECO:0000259" key="1">
    <source>
        <dbReference type="PROSITE" id="PS50112"/>
    </source>
</evidence>
<sequence>MSKEITFSKDIIIVTETDEKGIVVFANDDFCKVSGYLLCELVGKPHNVVRHEDMPKEVFKNLWETIQSGKIWKGIVKNRTKEGGYYWVNATVYSSKSVNGGLRYISVRVKPTQEEILTATKLYSK</sequence>
<reference evidence="2 3" key="1">
    <citation type="submission" date="2017-10" db="EMBL/GenBank/DDBJ databases">
        <title>Genomics of the genus Arcobacter.</title>
        <authorList>
            <person name="Perez-Cataluna A."/>
            <person name="Figueras M.J."/>
        </authorList>
    </citation>
    <scope>NUCLEOTIDE SEQUENCE [LARGE SCALE GENOMIC DNA]</scope>
    <source>
        <strain evidence="2 3">CECT 9230</strain>
    </source>
</reference>
<dbReference type="InterPro" id="IPR013655">
    <property type="entry name" value="PAS_fold_3"/>
</dbReference>
<comment type="caution">
    <text evidence="2">The sequence shown here is derived from an EMBL/GenBank/DDBJ whole genome shotgun (WGS) entry which is preliminary data.</text>
</comment>
<evidence type="ECO:0000313" key="3">
    <source>
        <dbReference type="Proteomes" id="UP000252669"/>
    </source>
</evidence>
<dbReference type="InterPro" id="IPR000014">
    <property type="entry name" value="PAS"/>
</dbReference>
<name>A0A366MUM7_9BACT</name>